<dbReference type="EMBL" id="JAMDMJ010000022">
    <property type="protein sequence ID" value="MCY9597534.1"/>
    <property type="molecule type" value="Genomic_DNA"/>
</dbReference>
<dbReference type="CDD" id="cd07725">
    <property type="entry name" value="TTHA1429-like_MBL-fold"/>
    <property type="match status" value="1"/>
</dbReference>
<comment type="catalytic activity">
    <reaction evidence="3">
        <text>3',5'-cyclic UMP + H2O = UMP + H(+)</text>
        <dbReference type="Rhea" id="RHEA:70575"/>
        <dbReference type="ChEBI" id="CHEBI:15377"/>
        <dbReference type="ChEBI" id="CHEBI:15378"/>
        <dbReference type="ChEBI" id="CHEBI:57865"/>
        <dbReference type="ChEBI" id="CHEBI:184387"/>
    </reaction>
    <physiologicalReaction direction="left-to-right" evidence="3">
        <dbReference type="Rhea" id="RHEA:70576"/>
    </physiologicalReaction>
</comment>
<dbReference type="KEGG" id="pchi:PC41400_24825"/>
<dbReference type="PANTHER" id="PTHR23131:SF4">
    <property type="entry name" value="METALLO-BETA-LACTAMASE SUPERFAMILY POTEIN"/>
    <property type="match status" value="1"/>
</dbReference>
<dbReference type="AlphaFoldDB" id="A0A410X298"/>
<evidence type="ECO:0000259" key="4">
    <source>
        <dbReference type="SMART" id="SM00849"/>
    </source>
</evidence>
<dbReference type="InterPro" id="IPR001279">
    <property type="entry name" value="Metallo-B-lactamas"/>
</dbReference>
<evidence type="ECO:0000256" key="1">
    <source>
        <dbReference type="ARBA" id="ARBA00034221"/>
    </source>
</evidence>
<proteinExistence type="predicted"/>
<evidence type="ECO:0000313" key="6">
    <source>
        <dbReference type="EMBL" id="QAV20731.1"/>
    </source>
</evidence>
<reference evidence="5 8" key="2">
    <citation type="submission" date="2022-05" db="EMBL/GenBank/DDBJ databases">
        <title>Genome Sequencing of Bee-Associated Microbes.</title>
        <authorList>
            <person name="Dunlap C."/>
        </authorList>
    </citation>
    <scope>NUCLEOTIDE SEQUENCE [LARGE SCALE GENOMIC DNA]</scope>
    <source>
        <strain evidence="5 8">NRRL B-23120</strain>
    </source>
</reference>
<dbReference type="OrthoDB" id="9761531at2"/>
<dbReference type="Proteomes" id="UP000288943">
    <property type="component" value="Chromosome"/>
</dbReference>
<name>A0A410X298_9BACL</name>
<dbReference type="EMBL" id="CP026520">
    <property type="protein sequence ID" value="QAV20731.1"/>
    <property type="molecule type" value="Genomic_DNA"/>
</dbReference>
<accession>A0A410X298</accession>
<comment type="function">
    <text evidence="2">Counteracts the endogenous Pycsar antiviral defense system. Phosphodiesterase that enables metal-dependent hydrolysis of host cyclic nucleotide Pycsar defense signals such as cCMP and cUMP.</text>
</comment>
<evidence type="ECO:0000256" key="2">
    <source>
        <dbReference type="ARBA" id="ARBA00034301"/>
    </source>
</evidence>
<evidence type="ECO:0000313" key="5">
    <source>
        <dbReference type="EMBL" id="MCY9597534.1"/>
    </source>
</evidence>
<comment type="catalytic activity">
    <reaction evidence="1">
        <text>3',5'-cyclic CMP + H2O = CMP + H(+)</text>
        <dbReference type="Rhea" id="RHEA:72675"/>
        <dbReference type="ChEBI" id="CHEBI:15377"/>
        <dbReference type="ChEBI" id="CHEBI:15378"/>
        <dbReference type="ChEBI" id="CHEBI:58003"/>
        <dbReference type="ChEBI" id="CHEBI:60377"/>
    </reaction>
    <physiologicalReaction direction="left-to-right" evidence="1">
        <dbReference type="Rhea" id="RHEA:72676"/>
    </physiologicalReaction>
</comment>
<keyword evidence="8" id="KW-1185">Reference proteome</keyword>
<dbReference type="InterPro" id="IPR036388">
    <property type="entry name" value="WH-like_DNA-bd_sf"/>
</dbReference>
<dbReference type="Gene3D" id="3.60.15.10">
    <property type="entry name" value="Ribonuclease Z/Hydroxyacylglutathione hydrolase-like"/>
    <property type="match status" value="1"/>
</dbReference>
<evidence type="ECO:0000313" key="8">
    <source>
        <dbReference type="Proteomes" id="UP001527202"/>
    </source>
</evidence>
<gene>
    <name evidence="5" type="ORF">M5X16_17365</name>
    <name evidence="6" type="ORF">PC41400_24825</name>
</gene>
<feature type="domain" description="Metallo-beta-lactamase" evidence="4">
    <location>
        <begin position="27"/>
        <end position="241"/>
    </location>
</feature>
<dbReference type="RefSeq" id="WP_042230581.1">
    <property type="nucleotide sequence ID" value="NZ_CP026520.1"/>
</dbReference>
<organism evidence="6 7">
    <name type="scientific">Paenibacillus chitinolyticus</name>
    <dbReference type="NCBI Taxonomy" id="79263"/>
    <lineage>
        <taxon>Bacteria</taxon>
        <taxon>Bacillati</taxon>
        <taxon>Bacillota</taxon>
        <taxon>Bacilli</taxon>
        <taxon>Bacillales</taxon>
        <taxon>Paenibacillaceae</taxon>
        <taxon>Paenibacillus</taxon>
    </lineage>
</organism>
<dbReference type="InterPro" id="IPR048933">
    <property type="entry name" value="B_lactamase-like_C"/>
</dbReference>
<keyword evidence="6" id="KW-0378">Hydrolase</keyword>
<dbReference type="GO" id="GO:0016787">
    <property type="term" value="F:hydrolase activity"/>
    <property type="evidence" value="ECO:0007669"/>
    <property type="project" value="UniProtKB-KW"/>
</dbReference>
<sequence length="330" mass="36687">MSHSTTVIALREGLWQIKVPLPFPLRWVNSYLLREPDGSLTVIDPGLRTEAAEALWNEALEGLGFGYDRISQVVLTHHHPDHYGMAGWFQERTGAPVYLSETGIGQVRLLWGDGQPMTSLLTGLFVRHGMDAALCGELAKHMDSFVPLVSPQPQLTALRAGDRVRLGGTAYEAIETPGHAAGHLCFYDAQTREIFCGDHVLPQISPNVSFMPGVEDDPLGAYMASLRDVAPLPVEMAYPGHRSPFAGFGRRAEELVRHHEERLELMADKLHEPMTAYELCRDTFGDRLTLHQLRFAMAETIAHTVRLAVEGRVTQSEREGLIVYEARDEG</sequence>
<dbReference type="SUPFAM" id="SSF56281">
    <property type="entry name" value="Metallo-hydrolase/oxidoreductase"/>
    <property type="match status" value="1"/>
</dbReference>
<dbReference type="SMART" id="SM00849">
    <property type="entry name" value="Lactamase_B"/>
    <property type="match status" value="1"/>
</dbReference>
<protein>
    <submittedName>
        <fullName evidence="6">MBL fold metallo-hydrolase</fullName>
    </submittedName>
</protein>
<dbReference type="PANTHER" id="PTHR23131">
    <property type="entry name" value="ENDORIBONUCLEASE LACTB2"/>
    <property type="match status" value="1"/>
</dbReference>
<dbReference type="GeneID" id="95378021"/>
<dbReference type="Proteomes" id="UP001527202">
    <property type="component" value="Unassembled WGS sequence"/>
</dbReference>
<dbReference type="InterPro" id="IPR036866">
    <property type="entry name" value="RibonucZ/Hydroxyglut_hydro"/>
</dbReference>
<dbReference type="Pfam" id="PF21221">
    <property type="entry name" value="B_lactamase-like_C"/>
    <property type="match status" value="1"/>
</dbReference>
<dbReference type="InterPro" id="IPR050662">
    <property type="entry name" value="Sec-metab_biosynth-thioest"/>
</dbReference>
<evidence type="ECO:0000313" key="7">
    <source>
        <dbReference type="Proteomes" id="UP000288943"/>
    </source>
</evidence>
<dbReference type="Pfam" id="PF00753">
    <property type="entry name" value="Lactamase_B"/>
    <property type="match status" value="1"/>
</dbReference>
<reference evidence="6 7" key="1">
    <citation type="submission" date="2018-01" db="EMBL/GenBank/DDBJ databases">
        <title>The whole genome sequencing and assembly of Paenibacillus chitinolyticus KCCM 41400 strain.</title>
        <authorList>
            <person name="Kim J.-Y."/>
            <person name="Park M.-K."/>
            <person name="Lee Y.-J."/>
            <person name="Yi H."/>
            <person name="Bahn Y.-S."/>
            <person name="Kim J.F."/>
            <person name="Lee D.-W."/>
        </authorList>
    </citation>
    <scope>NUCLEOTIDE SEQUENCE [LARGE SCALE GENOMIC DNA]</scope>
    <source>
        <strain evidence="6 7">KCCM 41400</strain>
    </source>
</reference>
<dbReference type="Gene3D" id="1.10.10.10">
    <property type="entry name" value="Winged helix-like DNA-binding domain superfamily/Winged helix DNA-binding domain"/>
    <property type="match status" value="1"/>
</dbReference>
<evidence type="ECO:0000256" key="3">
    <source>
        <dbReference type="ARBA" id="ARBA00048505"/>
    </source>
</evidence>